<evidence type="ECO:0000256" key="12">
    <source>
        <dbReference type="ARBA" id="ARBA00048483"/>
    </source>
</evidence>
<evidence type="ECO:0000256" key="11">
    <source>
        <dbReference type="ARBA" id="ARBA00023136"/>
    </source>
</evidence>
<accession>A0A316VSQ9</accession>
<dbReference type="PANTHER" id="PTHR32361">
    <property type="entry name" value="FERRIC/CUPRIC REDUCTASE TRANSMEMBRANE COMPONENT"/>
    <property type="match status" value="1"/>
</dbReference>
<dbReference type="STRING" id="1280837.A0A316VSQ9"/>
<feature type="transmembrane region" description="Helical" evidence="13">
    <location>
        <begin position="102"/>
        <end position="123"/>
    </location>
</feature>
<dbReference type="InterPro" id="IPR013130">
    <property type="entry name" value="Fe3_Rdtase_TM_dom"/>
</dbReference>
<evidence type="ECO:0000256" key="1">
    <source>
        <dbReference type="ARBA" id="ARBA00004651"/>
    </source>
</evidence>
<keyword evidence="8 13" id="KW-1133">Transmembrane helix</keyword>
<dbReference type="SUPFAM" id="SSF63380">
    <property type="entry name" value="Riboflavin synthase domain-like"/>
    <property type="match status" value="1"/>
</dbReference>
<dbReference type="EC" id="1.16.1.9" evidence="3"/>
<dbReference type="InterPro" id="IPR013112">
    <property type="entry name" value="FAD-bd_8"/>
</dbReference>
<evidence type="ECO:0000256" key="9">
    <source>
        <dbReference type="ARBA" id="ARBA00023002"/>
    </source>
</evidence>
<dbReference type="SUPFAM" id="SSF52343">
    <property type="entry name" value="Ferredoxin reductase-like, C-terminal NADP-linked domain"/>
    <property type="match status" value="1"/>
</dbReference>
<evidence type="ECO:0000256" key="2">
    <source>
        <dbReference type="ARBA" id="ARBA00006278"/>
    </source>
</evidence>
<comment type="subcellular location">
    <subcellularLocation>
        <location evidence="1">Cell membrane</location>
        <topology evidence="1">Multi-pass membrane protein</topology>
    </subcellularLocation>
</comment>
<evidence type="ECO:0000256" key="7">
    <source>
        <dbReference type="ARBA" id="ARBA00022982"/>
    </source>
</evidence>
<evidence type="ECO:0000256" key="8">
    <source>
        <dbReference type="ARBA" id="ARBA00022989"/>
    </source>
</evidence>
<dbReference type="CDD" id="cd06186">
    <property type="entry name" value="NOX_Duox_like_FAD_NADP"/>
    <property type="match status" value="1"/>
</dbReference>
<feature type="transmembrane region" description="Helical" evidence="13">
    <location>
        <begin position="144"/>
        <end position="163"/>
    </location>
</feature>
<dbReference type="Pfam" id="PF01794">
    <property type="entry name" value="Ferric_reduct"/>
    <property type="match status" value="1"/>
</dbReference>
<feature type="transmembrane region" description="Helical" evidence="13">
    <location>
        <begin position="70"/>
        <end position="90"/>
    </location>
</feature>
<proteinExistence type="inferred from homology"/>
<keyword evidence="6 13" id="KW-0812">Transmembrane</keyword>
<dbReference type="Gene3D" id="3.40.50.80">
    <property type="entry name" value="Nucleotide-binding domain of ferredoxin-NADP reductase (FNR) module"/>
    <property type="match status" value="1"/>
</dbReference>
<dbReference type="SFLD" id="SFLDG01168">
    <property type="entry name" value="Ferric_reductase_subgroup_(FRE"/>
    <property type="match status" value="1"/>
</dbReference>
<protein>
    <recommendedName>
        <fullName evidence="3">ferric-chelate reductase (NADPH)</fullName>
        <ecNumber evidence="3">1.16.1.9</ecNumber>
    </recommendedName>
</protein>
<dbReference type="InterPro" id="IPR051410">
    <property type="entry name" value="Ferric/Cupric_Reductase"/>
</dbReference>
<dbReference type="GO" id="GO:0006826">
    <property type="term" value="P:iron ion transport"/>
    <property type="evidence" value="ECO:0007669"/>
    <property type="project" value="TreeGrafter"/>
</dbReference>
<sequence>MNMSSMPSMGNSNDMMNTVHDWRWAQEMWPNCRNLTIYGPNSPQSPPSAIQIAAMTGKDSWYGMEKYAKGVTWICLGLIGLTIIPGLVHRWRRNYPIQANKFLTSTVIGRVYLSGLTLFRAVGYRTPSFSWGKKGWGRYYLPQMNHLIVIASVWVAVTIWIFTVRPYYRCLREWGSPPLSLRAGMMANGLFPFLFALGSKYNIITIVSNISYERLQVYHQWLARLVLFLGFVHAIPFIVQPVQEGGTALMHEYYFNPDDYQMYYTGTASMALLVWMIISSTSVLRNLSYEFFVLQHVASIIMFLAFYFIHTGNELNSWLWLWATIGLWGIAILVRMVRGAMASDFFVGKRALVETNLDTIELDTALLDQDPMIRITIRTNVKWLPGQHIMLHFPSLGFMQPHPFTVTTLPDPDRPDFDSTAVFMARARSGLTRLLFNLNVKAQLSDKLIENKNNYTSPTEMGHQVILRKQHGIASNNDSADVESEVQDESEKNSVTACPNLKKQGTIIPASVDGPYGTNASAASYDGVILIAGGSGFSVIISILQDLAIKAVRQRSSIATRQVHIFWSVRTSSSVQWMREQLDNAIEILSNAGIDTQIQIAITRSGATVGLPSYARINASRASVETICKDAIDEMSSNYVKSVCCTVCGPMKMAMQTQNAIRQSQRAILRGRSGSVAEVYLNKCTFSW</sequence>
<feature type="transmembrane region" description="Helical" evidence="13">
    <location>
        <begin position="221"/>
        <end position="242"/>
    </location>
</feature>
<dbReference type="GO" id="GO:0006879">
    <property type="term" value="P:intracellular iron ion homeostasis"/>
    <property type="evidence" value="ECO:0007669"/>
    <property type="project" value="TreeGrafter"/>
</dbReference>
<feature type="transmembrane region" description="Helical" evidence="13">
    <location>
        <begin position="291"/>
        <end position="309"/>
    </location>
</feature>
<gene>
    <name evidence="15" type="ORF">FA14DRAFT_160038</name>
</gene>
<keyword evidence="10" id="KW-0406">Ion transport</keyword>
<dbReference type="InterPro" id="IPR017938">
    <property type="entry name" value="Riboflavin_synthase-like_b-brl"/>
</dbReference>
<feature type="transmembrane region" description="Helical" evidence="13">
    <location>
        <begin position="262"/>
        <end position="284"/>
    </location>
</feature>
<dbReference type="Proteomes" id="UP000245771">
    <property type="component" value="Unassembled WGS sequence"/>
</dbReference>
<dbReference type="GO" id="GO:0015677">
    <property type="term" value="P:copper ion import"/>
    <property type="evidence" value="ECO:0007669"/>
    <property type="project" value="TreeGrafter"/>
</dbReference>
<keyword evidence="16" id="KW-1185">Reference proteome</keyword>
<dbReference type="EMBL" id="KZ819602">
    <property type="protein sequence ID" value="PWN38545.1"/>
    <property type="molecule type" value="Genomic_DNA"/>
</dbReference>
<keyword evidence="7" id="KW-0249">Electron transport</keyword>
<feature type="domain" description="FAD-binding FR-type" evidence="14">
    <location>
        <begin position="349"/>
        <end position="522"/>
    </location>
</feature>
<reference evidence="15 16" key="1">
    <citation type="journal article" date="2018" name="Mol. Biol. Evol.">
        <title>Broad Genomic Sampling Reveals a Smut Pathogenic Ancestry of the Fungal Clade Ustilaginomycotina.</title>
        <authorList>
            <person name="Kijpornyongpan T."/>
            <person name="Mondo S.J."/>
            <person name="Barry K."/>
            <person name="Sandor L."/>
            <person name="Lee J."/>
            <person name="Lipzen A."/>
            <person name="Pangilinan J."/>
            <person name="LaButti K."/>
            <person name="Hainaut M."/>
            <person name="Henrissat B."/>
            <person name="Grigoriev I.V."/>
            <person name="Spatafora J.W."/>
            <person name="Aime M.C."/>
        </authorList>
    </citation>
    <scope>NUCLEOTIDE SEQUENCE [LARGE SCALE GENOMIC DNA]</scope>
    <source>
        <strain evidence="15 16">MCA 3882</strain>
    </source>
</reference>
<dbReference type="InterPro" id="IPR039261">
    <property type="entry name" value="FNR_nucleotide-bd"/>
</dbReference>
<keyword evidence="4" id="KW-0813">Transport</keyword>
<dbReference type="OrthoDB" id="17725at2759"/>
<keyword evidence="9" id="KW-0560">Oxidoreductase</keyword>
<dbReference type="RefSeq" id="XP_025358847.1">
    <property type="nucleotide sequence ID" value="XM_025498503.1"/>
</dbReference>
<comment type="catalytic activity">
    <reaction evidence="12">
        <text>2 a Fe(II)-siderophore + NADP(+) + H(+) = 2 a Fe(III)-siderophore + NADPH</text>
        <dbReference type="Rhea" id="RHEA:28795"/>
        <dbReference type="Rhea" id="RHEA-COMP:11342"/>
        <dbReference type="Rhea" id="RHEA-COMP:11344"/>
        <dbReference type="ChEBI" id="CHEBI:15378"/>
        <dbReference type="ChEBI" id="CHEBI:29033"/>
        <dbReference type="ChEBI" id="CHEBI:29034"/>
        <dbReference type="ChEBI" id="CHEBI:57783"/>
        <dbReference type="ChEBI" id="CHEBI:58349"/>
        <dbReference type="EC" id="1.16.1.9"/>
    </reaction>
</comment>
<evidence type="ECO:0000256" key="13">
    <source>
        <dbReference type="SAM" id="Phobius"/>
    </source>
</evidence>
<evidence type="ECO:0000256" key="4">
    <source>
        <dbReference type="ARBA" id="ARBA00022448"/>
    </source>
</evidence>
<dbReference type="SFLD" id="SFLDS00052">
    <property type="entry name" value="Ferric_Reductase_Domain"/>
    <property type="match status" value="1"/>
</dbReference>
<feature type="transmembrane region" description="Helical" evidence="13">
    <location>
        <begin position="183"/>
        <end position="201"/>
    </location>
</feature>
<dbReference type="AlphaFoldDB" id="A0A316VSQ9"/>
<evidence type="ECO:0000313" key="16">
    <source>
        <dbReference type="Proteomes" id="UP000245771"/>
    </source>
</evidence>
<comment type="similarity">
    <text evidence="2">Belongs to the ferric reductase (FRE) family.</text>
</comment>
<evidence type="ECO:0000256" key="5">
    <source>
        <dbReference type="ARBA" id="ARBA00022475"/>
    </source>
</evidence>
<dbReference type="PANTHER" id="PTHR32361:SF23">
    <property type="entry name" value="FERRIC-CHELATE REDUCTASE"/>
    <property type="match status" value="1"/>
</dbReference>
<dbReference type="GO" id="GO:0005886">
    <property type="term" value="C:plasma membrane"/>
    <property type="evidence" value="ECO:0007669"/>
    <property type="project" value="UniProtKB-SubCell"/>
</dbReference>
<keyword evidence="5" id="KW-1003">Cell membrane</keyword>
<dbReference type="Pfam" id="PF08022">
    <property type="entry name" value="FAD_binding_8"/>
    <property type="match status" value="1"/>
</dbReference>
<dbReference type="PROSITE" id="PS51384">
    <property type="entry name" value="FAD_FR"/>
    <property type="match status" value="1"/>
</dbReference>
<dbReference type="GO" id="GO:0052851">
    <property type="term" value="F:ferric-chelate reductase (NADPH) activity"/>
    <property type="evidence" value="ECO:0007669"/>
    <property type="project" value="UniProtKB-EC"/>
</dbReference>
<dbReference type="Pfam" id="PF08030">
    <property type="entry name" value="NAD_binding_6"/>
    <property type="match status" value="1"/>
</dbReference>
<dbReference type="InterPro" id="IPR013121">
    <property type="entry name" value="Fe_red_NAD-bd_6"/>
</dbReference>
<name>A0A316VSQ9_9BASI</name>
<evidence type="ECO:0000259" key="14">
    <source>
        <dbReference type="PROSITE" id="PS51384"/>
    </source>
</evidence>
<dbReference type="GeneID" id="37020284"/>
<dbReference type="InParanoid" id="A0A316VSQ9"/>
<feature type="transmembrane region" description="Helical" evidence="13">
    <location>
        <begin position="315"/>
        <end position="334"/>
    </location>
</feature>
<dbReference type="InterPro" id="IPR017927">
    <property type="entry name" value="FAD-bd_FR_type"/>
</dbReference>
<evidence type="ECO:0000256" key="10">
    <source>
        <dbReference type="ARBA" id="ARBA00023065"/>
    </source>
</evidence>
<keyword evidence="11 13" id="KW-0472">Membrane</keyword>
<evidence type="ECO:0000313" key="15">
    <source>
        <dbReference type="EMBL" id="PWN38545.1"/>
    </source>
</evidence>
<evidence type="ECO:0000256" key="6">
    <source>
        <dbReference type="ARBA" id="ARBA00022692"/>
    </source>
</evidence>
<evidence type="ECO:0000256" key="3">
    <source>
        <dbReference type="ARBA" id="ARBA00012668"/>
    </source>
</evidence>
<organism evidence="15 16">
    <name type="scientific">Meira miltonrushii</name>
    <dbReference type="NCBI Taxonomy" id="1280837"/>
    <lineage>
        <taxon>Eukaryota</taxon>
        <taxon>Fungi</taxon>
        <taxon>Dikarya</taxon>
        <taxon>Basidiomycota</taxon>
        <taxon>Ustilaginomycotina</taxon>
        <taxon>Exobasidiomycetes</taxon>
        <taxon>Exobasidiales</taxon>
        <taxon>Brachybasidiaceae</taxon>
        <taxon>Meira</taxon>
    </lineage>
</organism>